<organism evidence="2 3">
    <name type="scientific">Microbacterium ureisolvens</name>
    <dbReference type="NCBI Taxonomy" id="2781186"/>
    <lineage>
        <taxon>Bacteria</taxon>
        <taxon>Bacillati</taxon>
        <taxon>Actinomycetota</taxon>
        <taxon>Actinomycetes</taxon>
        <taxon>Micrococcales</taxon>
        <taxon>Microbacteriaceae</taxon>
        <taxon>Microbacterium</taxon>
    </lineage>
</organism>
<dbReference type="Proteomes" id="UP000777440">
    <property type="component" value="Unassembled WGS sequence"/>
</dbReference>
<evidence type="ECO:0000313" key="3">
    <source>
        <dbReference type="Proteomes" id="UP000777440"/>
    </source>
</evidence>
<dbReference type="InterPro" id="IPR027417">
    <property type="entry name" value="P-loop_NTPase"/>
</dbReference>
<evidence type="ECO:0000259" key="1">
    <source>
        <dbReference type="Pfam" id="PF08751"/>
    </source>
</evidence>
<feature type="domain" description="TrwC relaxase" evidence="1">
    <location>
        <begin position="65"/>
        <end position="315"/>
    </location>
</feature>
<dbReference type="RefSeq" id="WP_220339855.1">
    <property type="nucleotide sequence ID" value="NZ_JAEUAX010000006.1"/>
</dbReference>
<name>A0ABS7HZ27_9MICO</name>
<dbReference type="Gene3D" id="2.30.30.940">
    <property type="match status" value="1"/>
</dbReference>
<dbReference type="Gene3D" id="3.40.50.300">
    <property type="entry name" value="P-loop containing nucleotide triphosphate hydrolases"/>
    <property type="match status" value="2"/>
</dbReference>
<dbReference type="InterPro" id="IPR050534">
    <property type="entry name" value="Coronavir_polyprotein_1ab"/>
</dbReference>
<reference evidence="2 3" key="1">
    <citation type="journal article" date="2021" name="MBio">
        <title>Poor Competitiveness of Bradyrhizobium in Pigeon Pea Root Colonization in Indian Soils.</title>
        <authorList>
            <person name="Chalasani D."/>
            <person name="Basu A."/>
            <person name="Pullabhotla S.V.S.R.N."/>
            <person name="Jorrin B."/>
            <person name="Neal A.L."/>
            <person name="Poole P.S."/>
            <person name="Podile A.R."/>
            <person name="Tkacz A."/>
        </authorList>
    </citation>
    <scope>NUCLEOTIDE SEQUENCE [LARGE SCALE GENOMIC DNA]</scope>
    <source>
        <strain evidence="2 3">HU12</strain>
    </source>
</reference>
<evidence type="ECO:0000313" key="2">
    <source>
        <dbReference type="EMBL" id="MBW9110651.1"/>
    </source>
</evidence>
<protein>
    <submittedName>
        <fullName evidence="2">AAA family ATPase</fullName>
    </submittedName>
</protein>
<dbReference type="SUPFAM" id="SSF55464">
    <property type="entry name" value="Origin of replication-binding domain, RBD-like"/>
    <property type="match status" value="1"/>
</dbReference>
<dbReference type="Pfam" id="PF08751">
    <property type="entry name" value="TrwC"/>
    <property type="match status" value="1"/>
</dbReference>
<comment type="caution">
    <text evidence="2">The sequence shown here is derived from an EMBL/GenBank/DDBJ whole genome shotgun (WGS) entry which is preliminary data.</text>
</comment>
<accession>A0ABS7HZ27</accession>
<dbReference type="InterPro" id="IPR014862">
    <property type="entry name" value="TrwC"/>
</dbReference>
<sequence>MRGGLRSWKRGADSRGIRNAISYAFDGTCDAHRREPLGASNAARYADTATVTRHIVVDGVIARDELDGVALRRWIQGENPATGEPRGLVLRSENSDLLLDGTINFPKSYSIAALLDPKLAAEFEALQDCMRDRTITLWQRELNARRGHGGSIREDISRVEVVELQHRRSRALDPHIHRHLWLNMKVQAVDGKWSSLDSRVAMKLHTVINAEGELAARTDPRWIAALAEHGYTLDDDGEIAQLAHLVRPLSRRSNKIDANRMRLIEAWRADHPGREPGADDLRHIDALAWAQGRPGKPVGLDEAKWEQRVRAELAEIDPLLLWHRRPARLETRPIGQLDRDLLAQMAIADADARSVSSSGRFSPWDVRAGAIRSVSRSGVSADRSMLDELIDDVVARALVHTIDLVPQDADKPAHIKALMAIETARLKIRVDNWFAGLAAPGALPNPDQMRAIAGRSAGERSGLDEAQLAAASAIAGTSRLVSVTGPAGSGKTTLLRVARDALALQRRAVLLVAPTKKAAVVAEREVGVAASSLHALLADYGWRWTEDAAGSQRWTHLEPGDIDEATGLRYLGPQRFVLRPGDRVVVDEAGMVDLQSADALARVLAQTGAGVAMIGDPRQAAPVGHVGAMALLTRHADHVVELRAVHRFADPEYGELTLRLRSASGETETAAVATELDERGHVTRVTSTDAAHDAMVGAWLDRAGRGQRVALVVATNDDADAISGAIQERRLEAGDMRADAVAFGRGGQRMLVGDVIQTRRNDRDAGVQNRATWIITGIDDDRISLVNVADSTECRSILASYAAEHAHLAYASTVHGIQGETVDASIVGPGVDAAGLYVGLTRGRVWNEALVVAGSAKTARDEFADSMRRGVPEPTIEDSRRAAQIDLGRAARRAVEPAPDATAPVTAAAMRGGFGLS</sequence>
<dbReference type="CDD" id="cd18809">
    <property type="entry name" value="SF1_C_RecD"/>
    <property type="match status" value="1"/>
</dbReference>
<proteinExistence type="predicted"/>
<dbReference type="PANTHER" id="PTHR43788">
    <property type="entry name" value="DNA2/NAM7 HELICASE FAMILY MEMBER"/>
    <property type="match status" value="1"/>
</dbReference>
<dbReference type="EMBL" id="JAEUAX010000006">
    <property type="protein sequence ID" value="MBW9110651.1"/>
    <property type="molecule type" value="Genomic_DNA"/>
</dbReference>
<keyword evidence="3" id="KW-1185">Reference proteome</keyword>
<gene>
    <name evidence="2" type="ORF">JNB61_12785</name>
</gene>
<dbReference type="SUPFAM" id="SSF52540">
    <property type="entry name" value="P-loop containing nucleoside triphosphate hydrolases"/>
    <property type="match status" value="1"/>
</dbReference>
<dbReference type="Pfam" id="PF13604">
    <property type="entry name" value="AAA_30"/>
    <property type="match status" value="1"/>
</dbReference>